<evidence type="ECO:0000256" key="1">
    <source>
        <dbReference type="SAM" id="MobiDB-lite"/>
    </source>
</evidence>
<dbReference type="OrthoDB" id="6732458at2759"/>
<name>A0A9P0VT38_ACAOB</name>
<dbReference type="Proteomes" id="UP001152888">
    <property type="component" value="Unassembled WGS sequence"/>
</dbReference>
<reference evidence="2" key="1">
    <citation type="submission" date="2022-03" db="EMBL/GenBank/DDBJ databases">
        <authorList>
            <person name="Sayadi A."/>
        </authorList>
    </citation>
    <scope>NUCLEOTIDE SEQUENCE</scope>
</reference>
<sequence>MKRVGKSLVTKAAKEQLRSWPSDWSMTVNMEELLEDLEDDEEEPEIADGTEARSE</sequence>
<proteinExistence type="predicted"/>
<comment type="caution">
    <text evidence="2">The sequence shown here is derived from an EMBL/GenBank/DDBJ whole genome shotgun (WGS) entry which is preliminary data.</text>
</comment>
<protein>
    <submittedName>
        <fullName evidence="2">Uncharacterized protein</fullName>
    </submittedName>
</protein>
<feature type="region of interest" description="Disordered" evidence="1">
    <location>
        <begin position="35"/>
        <end position="55"/>
    </location>
</feature>
<keyword evidence="3" id="KW-1185">Reference proteome</keyword>
<accession>A0A9P0VT38</accession>
<organism evidence="2 3">
    <name type="scientific">Acanthoscelides obtectus</name>
    <name type="common">Bean weevil</name>
    <name type="synonym">Bruchus obtectus</name>
    <dbReference type="NCBI Taxonomy" id="200917"/>
    <lineage>
        <taxon>Eukaryota</taxon>
        <taxon>Metazoa</taxon>
        <taxon>Ecdysozoa</taxon>
        <taxon>Arthropoda</taxon>
        <taxon>Hexapoda</taxon>
        <taxon>Insecta</taxon>
        <taxon>Pterygota</taxon>
        <taxon>Neoptera</taxon>
        <taxon>Endopterygota</taxon>
        <taxon>Coleoptera</taxon>
        <taxon>Polyphaga</taxon>
        <taxon>Cucujiformia</taxon>
        <taxon>Chrysomeloidea</taxon>
        <taxon>Chrysomelidae</taxon>
        <taxon>Bruchinae</taxon>
        <taxon>Bruchini</taxon>
        <taxon>Acanthoscelides</taxon>
    </lineage>
</organism>
<dbReference type="AlphaFoldDB" id="A0A9P0VT38"/>
<evidence type="ECO:0000313" key="3">
    <source>
        <dbReference type="Proteomes" id="UP001152888"/>
    </source>
</evidence>
<evidence type="ECO:0000313" key="2">
    <source>
        <dbReference type="EMBL" id="CAH2019474.1"/>
    </source>
</evidence>
<feature type="compositionally biased region" description="Acidic residues" evidence="1">
    <location>
        <begin position="35"/>
        <end position="48"/>
    </location>
</feature>
<dbReference type="EMBL" id="CAKOFQ010010279">
    <property type="protein sequence ID" value="CAH2019474.1"/>
    <property type="molecule type" value="Genomic_DNA"/>
</dbReference>
<gene>
    <name evidence="2" type="ORF">ACAOBT_LOCUS37176</name>
</gene>